<evidence type="ECO:0000313" key="2">
    <source>
        <dbReference type="Proteomes" id="UP001303899"/>
    </source>
</evidence>
<reference evidence="1 2" key="1">
    <citation type="submission" date="2023-12" db="EMBL/GenBank/DDBJ databases">
        <title>Novel species of the genus Arcicella isolated from rivers.</title>
        <authorList>
            <person name="Lu H."/>
        </authorList>
    </citation>
    <scope>NUCLEOTIDE SEQUENCE [LARGE SCALE GENOMIC DNA]</scope>
    <source>
        <strain evidence="1 2">DC2W</strain>
    </source>
</reference>
<evidence type="ECO:0000313" key="1">
    <source>
        <dbReference type="EMBL" id="MEA5402834.1"/>
    </source>
</evidence>
<organism evidence="1 2">
    <name type="scientific">Arcicella gelida</name>
    <dbReference type="NCBI Taxonomy" id="2984195"/>
    <lineage>
        <taxon>Bacteria</taxon>
        <taxon>Pseudomonadati</taxon>
        <taxon>Bacteroidota</taxon>
        <taxon>Cytophagia</taxon>
        <taxon>Cytophagales</taxon>
        <taxon>Flectobacillaceae</taxon>
        <taxon>Arcicella</taxon>
    </lineage>
</organism>
<dbReference type="RefSeq" id="WP_323327769.1">
    <property type="nucleotide sequence ID" value="NZ_JAYGIL010000007.1"/>
</dbReference>
<accession>A0ABU5S357</accession>
<protein>
    <submittedName>
        <fullName evidence="1">Uncharacterized protein</fullName>
    </submittedName>
</protein>
<proteinExistence type="predicted"/>
<keyword evidence="2" id="KW-1185">Reference proteome</keyword>
<gene>
    <name evidence="1" type="ORF">VB776_07905</name>
</gene>
<dbReference type="Proteomes" id="UP001303899">
    <property type="component" value="Unassembled WGS sequence"/>
</dbReference>
<dbReference type="EMBL" id="JAYGIL010000007">
    <property type="protein sequence ID" value="MEA5402834.1"/>
    <property type="molecule type" value="Genomic_DNA"/>
</dbReference>
<name>A0ABU5S357_9BACT</name>
<comment type="caution">
    <text evidence="1">The sequence shown here is derived from an EMBL/GenBank/DDBJ whole genome shotgun (WGS) entry which is preliminary data.</text>
</comment>
<sequence length="81" mass="9022">MTKKTKFSELNPIEAISILTELGDGETVNSLSDLIDQHPEYKNIALKDLPENDELSTATWRGTEHTYGYIQPSTDGANLLK</sequence>